<feature type="domain" description="HTH asnC-type" evidence="4">
    <location>
        <begin position="9"/>
        <end position="70"/>
    </location>
</feature>
<name>A0A150JHY2_9EURY</name>
<evidence type="ECO:0000313" key="5">
    <source>
        <dbReference type="EMBL" id="KYC54144.1"/>
    </source>
</evidence>
<keyword evidence="1" id="KW-0805">Transcription regulation</keyword>
<dbReference type="EMBL" id="LNJB01000017">
    <property type="protein sequence ID" value="KYC54144.1"/>
    <property type="molecule type" value="Genomic_DNA"/>
</dbReference>
<dbReference type="Pfam" id="PF13404">
    <property type="entry name" value="HTH_AsnC-type"/>
    <property type="match status" value="1"/>
</dbReference>
<dbReference type="Gene3D" id="3.30.70.920">
    <property type="match status" value="1"/>
</dbReference>
<evidence type="ECO:0000313" key="7">
    <source>
        <dbReference type="Proteomes" id="UP000092420"/>
    </source>
</evidence>
<dbReference type="GO" id="GO:0005829">
    <property type="term" value="C:cytosol"/>
    <property type="evidence" value="ECO:0007669"/>
    <property type="project" value="TreeGrafter"/>
</dbReference>
<dbReference type="PRINTS" id="PR00033">
    <property type="entry name" value="HTHASNC"/>
</dbReference>
<keyword evidence="2" id="KW-0238">DNA-binding</keyword>
<dbReference type="SUPFAM" id="SSF54909">
    <property type="entry name" value="Dimeric alpha+beta barrel"/>
    <property type="match status" value="1"/>
</dbReference>
<keyword evidence="3" id="KW-0804">Transcription</keyword>
<protein>
    <submittedName>
        <fullName evidence="6">Putative HTH-type transcriptional regulator</fullName>
    </submittedName>
</protein>
<dbReference type="EMBL" id="LNJE01000001">
    <property type="protein sequence ID" value="KYC58655.1"/>
    <property type="molecule type" value="Genomic_DNA"/>
</dbReference>
<dbReference type="InterPro" id="IPR019887">
    <property type="entry name" value="Tscrpt_reg_AsnC/Lrp_C"/>
</dbReference>
<dbReference type="PROSITE" id="PS50956">
    <property type="entry name" value="HTH_ASNC_2"/>
    <property type="match status" value="1"/>
</dbReference>
<accession>A0A150JB21</accession>
<comment type="caution">
    <text evidence="6">The sequence shown here is derived from an EMBL/GenBank/DDBJ whole genome shotgun (WGS) entry which is preliminary data.</text>
</comment>
<dbReference type="Gene3D" id="1.10.10.10">
    <property type="entry name" value="Winged helix-like DNA-binding domain superfamily/Winged helix DNA-binding domain"/>
    <property type="match status" value="1"/>
</dbReference>
<organism evidence="6">
    <name type="scientific">Candidatus Methanofastidiosum methylothiophilum</name>
    <dbReference type="NCBI Taxonomy" id="1705564"/>
    <lineage>
        <taxon>Archaea</taxon>
        <taxon>Methanobacteriati</taxon>
        <taxon>Methanobacteriota</taxon>
        <taxon>Stenosarchaea group</taxon>
        <taxon>Candidatus Methanofastidiosia</taxon>
        <taxon>Candidatus Methanofastidiosales</taxon>
        <taxon>Candidatus Methanofastidiosaceae</taxon>
        <taxon>Candidatus Methanofastidiosum</taxon>
    </lineage>
</organism>
<evidence type="ECO:0000256" key="2">
    <source>
        <dbReference type="ARBA" id="ARBA00023125"/>
    </source>
</evidence>
<dbReference type="GO" id="GO:0043200">
    <property type="term" value="P:response to amino acid"/>
    <property type="evidence" value="ECO:0007669"/>
    <property type="project" value="TreeGrafter"/>
</dbReference>
<accession>A0A150JHY2</accession>
<evidence type="ECO:0000259" key="4">
    <source>
        <dbReference type="PROSITE" id="PS50956"/>
    </source>
</evidence>
<dbReference type="SUPFAM" id="SSF46785">
    <property type="entry name" value="Winged helix' DNA-binding domain"/>
    <property type="match status" value="1"/>
</dbReference>
<gene>
    <name evidence="5" type="ORF">AN188_01246</name>
    <name evidence="6" type="ORF">APG09_00131</name>
</gene>
<reference evidence="6 7" key="1">
    <citation type="journal article" date="2016" name="ISME J.">
        <title>Chasing the elusive Euryarchaeota class WSA2: genomes reveal a uniquely fastidious methyl-reducing methanogen.</title>
        <authorList>
            <person name="Nobu M.K."/>
            <person name="Narihiro T."/>
            <person name="Kuroda K."/>
            <person name="Mei R."/>
            <person name="Liu W.T."/>
        </authorList>
    </citation>
    <scope>NUCLEOTIDE SEQUENCE [LARGE SCALE GENOMIC DNA]</scope>
    <source>
        <strain evidence="5">ADurb1013_Bin02101</strain>
        <strain evidence="6">ADurb1213_Bin02801</strain>
    </source>
</reference>
<dbReference type="PANTHER" id="PTHR30154">
    <property type="entry name" value="LEUCINE-RESPONSIVE REGULATORY PROTEIN"/>
    <property type="match status" value="1"/>
</dbReference>
<dbReference type="AlphaFoldDB" id="A0A150JHY2"/>
<dbReference type="GO" id="GO:0043565">
    <property type="term" value="F:sequence-specific DNA binding"/>
    <property type="evidence" value="ECO:0007669"/>
    <property type="project" value="InterPro"/>
</dbReference>
<evidence type="ECO:0000313" key="6">
    <source>
        <dbReference type="EMBL" id="KYC58655.1"/>
    </source>
</evidence>
<accession>A0A150JMZ3</accession>
<dbReference type="SMART" id="SM00344">
    <property type="entry name" value="HTH_ASNC"/>
    <property type="match status" value="1"/>
</dbReference>
<proteinExistence type="predicted"/>
<dbReference type="InterPro" id="IPR011008">
    <property type="entry name" value="Dimeric_a/b-barrel"/>
</dbReference>
<sequence length="169" mass="19343">MSSESTIKLDNLDKEIITELQKDATISYKHLSKKIGAAESTVYDRTRRLRQLGIIKEIIPLIDAKKCGKQTTAWIRISIDNIKDIGRISKELSMIDELLEVHETSGEWDILVKTKVANNEELRDLKVEKIGNITGIKGLNSIIAIRTEKEDIRIKLEPFEEQMVMDPFH</sequence>
<dbReference type="InterPro" id="IPR000485">
    <property type="entry name" value="AsnC-type_HTH_dom"/>
</dbReference>
<evidence type="ECO:0000256" key="3">
    <source>
        <dbReference type="ARBA" id="ARBA00023163"/>
    </source>
</evidence>
<dbReference type="InterPro" id="IPR036388">
    <property type="entry name" value="WH-like_DNA-bd_sf"/>
</dbReference>
<dbReference type="InterPro" id="IPR019888">
    <property type="entry name" value="Tscrpt_reg_AsnC-like"/>
</dbReference>
<dbReference type="PANTHER" id="PTHR30154:SF34">
    <property type="entry name" value="TRANSCRIPTIONAL REGULATOR AZLB"/>
    <property type="match status" value="1"/>
</dbReference>
<dbReference type="InterPro" id="IPR036390">
    <property type="entry name" value="WH_DNA-bd_sf"/>
</dbReference>
<evidence type="ECO:0000256" key="1">
    <source>
        <dbReference type="ARBA" id="ARBA00023015"/>
    </source>
</evidence>
<dbReference type="Proteomes" id="UP000092420">
    <property type="component" value="Unassembled WGS sequence"/>
</dbReference>
<dbReference type="Pfam" id="PF01037">
    <property type="entry name" value="AsnC_trans_reg"/>
    <property type="match status" value="1"/>
</dbReference>